<name>A0AAP0Q9A2_9ROSI</name>
<protein>
    <submittedName>
        <fullName evidence="1">Uncharacterized protein</fullName>
    </submittedName>
</protein>
<evidence type="ECO:0000313" key="1">
    <source>
        <dbReference type="EMBL" id="KAK9174814.1"/>
    </source>
</evidence>
<sequence length="76" mass="9029">MILLSSLYRSLFSPYYESGIVIWLISLRERQEILVRLLPFRMVNPLWLGHLVFFNGAAIFNVNKLERPVVHYYVCL</sequence>
<evidence type="ECO:0000313" key="2">
    <source>
        <dbReference type="Proteomes" id="UP001428341"/>
    </source>
</evidence>
<organism evidence="1 2">
    <name type="scientific">Citrus x changshan-huyou</name>
    <dbReference type="NCBI Taxonomy" id="2935761"/>
    <lineage>
        <taxon>Eukaryota</taxon>
        <taxon>Viridiplantae</taxon>
        <taxon>Streptophyta</taxon>
        <taxon>Embryophyta</taxon>
        <taxon>Tracheophyta</taxon>
        <taxon>Spermatophyta</taxon>
        <taxon>Magnoliopsida</taxon>
        <taxon>eudicotyledons</taxon>
        <taxon>Gunneridae</taxon>
        <taxon>Pentapetalae</taxon>
        <taxon>rosids</taxon>
        <taxon>malvids</taxon>
        <taxon>Sapindales</taxon>
        <taxon>Rutaceae</taxon>
        <taxon>Aurantioideae</taxon>
        <taxon>Citrus</taxon>
    </lineage>
</organism>
<gene>
    <name evidence="1" type="ORF">WN944_026818</name>
</gene>
<comment type="caution">
    <text evidence="1">The sequence shown here is derived from an EMBL/GenBank/DDBJ whole genome shotgun (WGS) entry which is preliminary data.</text>
</comment>
<dbReference type="EMBL" id="JBCGBO010000025">
    <property type="protein sequence ID" value="KAK9174814.1"/>
    <property type="molecule type" value="Genomic_DNA"/>
</dbReference>
<accession>A0AAP0Q9A2</accession>
<proteinExistence type="predicted"/>
<reference evidence="1 2" key="1">
    <citation type="submission" date="2024-05" db="EMBL/GenBank/DDBJ databases">
        <title>Haplotype-resolved chromosome-level genome assembly of Huyou (Citrus changshanensis).</title>
        <authorList>
            <person name="Miao C."/>
            <person name="Chen W."/>
            <person name="Wu Y."/>
            <person name="Wang L."/>
            <person name="Zhao S."/>
            <person name="Grierson D."/>
            <person name="Xu C."/>
            <person name="Chen K."/>
        </authorList>
    </citation>
    <scope>NUCLEOTIDE SEQUENCE [LARGE SCALE GENOMIC DNA]</scope>
    <source>
        <strain evidence="1">01-14</strain>
        <tissue evidence="1">Leaf</tissue>
    </source>
</reference>
<keyword evidence="2" id="KW-1185">Reference proteome</keyword>
<dbReference type="Proteomes" id="UP001428341">
    <property type="component" value="Unassembled WGS sequence"/>
</dbReference>
<dbReference type="AlphaFoldDB" id="A0AAP0Q9A2"/>